<protein>
    <recommendedName>
        <fullName evidence="1">Cucumopine synthase C-terminal helical bundle domain-containing protein</fullName>
    </recommendedName>
</protein>
<dbReference type="Gene3D" id="2.40.100.20">
    <property type="match status" value="1"/>
</dbReference>
<keyword evidence="3" id="KW-1185">Reference proteome</keyword>
<name>A0A7G9B2X9_9FIRM</name>
<organism evidence="2 3">
    <name type="scientific">Oscillibacter hominis</name>
    <dbReference type="NCBI Taxonomy" id="2763056"/>
    <lineage>
        <taxon>Bacteria</taxon>
        <taxon>Bacillati</taxon>
        <taxon>Bacillota</taxon>
        <taxon>Clostridia</taxon>
        <taxon>Eubacteriales</taxon>
        <taxon>Oscillospiraceae</taxon>
        <taxon>Oscillibacter</taxon>
    </lineage>
</organism>
<evidence type="ECO:0000313" key="3">
    <source>
        <dbReference type="Proteomes" id="UP000515960"/>
    </source>
</evidence>
<dbReference type="KEGG" id="ohi:H8790_10705"/>
<evidence type="ECO:0000259" key="1">
    <source>
        <dbReference type="Pfam" id="PF18631"/>
    </source>
</evidence>
<dbReference type="Proteomes" id="UP000515960">
    <property type="component" value="Chromosome"/>
</dbReference>
<dbReference type="InterPro" id="IPR040602">
    <property type="entry name" value="Cucumopine_C"/>
</dbReference>
<dbReference type="RefSeq" id="WP_187332490.1">
    <property type="nucleotide sequence ID" value="NZ_CP060490.1"/>
</dbReference>
<gene>
    <name evidence="2" type="ORF">H8790_10705</name>
</gene>
<accession>A0A7G9B2X9</accession>
<dbReference type="EMBL" id="CP060490">
    <property type="protein sequence ID" value="QNL43910.1"/>
    <property type="molecule type" value="Genomic_DNA"/>
</dbReference>
<proteinExistence type="predicted"/>
<dbReference type="Pfam" id="PF18631">
    <property type="entry name" value="Cucumopine_C"/>
    <property type="match status" value="1"/>
</dbReference>
<reference evidence="2 3" key="1">
    <citation type="submission" date="2020-08" db="EMBL/GenBank/DDBJ databases">
        <authorList>
            <person name="Liu C."/>
            <person name="Sun Q."/>
        </authorList>
    </citation>
    <scope>NUCLEOTIDE SEQUENCE [LARGE SCALE GENOMIC DNA]</scope>
    <source>
        <strain evidence="2 3">NSJ-62</strain>
    </source>
</reference>
<sequence>MRRILLEWPDLGLSAKATLADDKNPELCDDLWNALPIHSIMNNAVITDGSMYCWAPLLSHAPVHVKERIDKAPVGRLRYSQNTGNKVIVQYAECNEDIMGAVLGQVDEEDIETVRTIGSKALESIFMTKNELHIRISRLGEDSAKEDARPTLEAPDACKAEVKALVEKILDRAMECSRAEPEEHKLVRTGKNAGMGSCGQYFSTWEFVYSLSRDLSMYTLYPISRLCRKEEFDVRTLESIYMEIDPTYTNLLGSYGMRTLREYAREFRALIAAQTLTKEEFTYILDAFVLYTNMIAQWAYFYYPWGIGCACYRFEDEYRHYVAKD</sequence>
<evidence type="ECO:0000313" key="2">
    <source>
        <dbReference type="EMBL" id="QNL43910.1"/>
    </source>
</evidence>
<dbReference type="AlphaFoldDB" id="A0A7G9B2X9"/>
<feature type="domain" description="Cucumopine synthase C-terminal helical bundle" evidence="1">
    <location>
        <begin position="162"/>
        <end position="299"/>
    </location>
</feature>